<dbReference type="PANTHER" id="PTHR35527:SF2">
    <property type="entry name" value="HYDROLASE"/>
    <property type="match status" value="1"/>
</dbReference>
<dbReference type="OrthoDB" id="66902at2157"/>
<dbReference type="GO" id="GO:0016787">
    <property type="term" value="F:hydrolase activity"/>
    <property type="evidence" value="ECO:0007669"/>
    <property type="project" value="UniProtKB-KW"/>
</dbReference>
<evidence type="ECO:0000259" key="3">
    <source>
        <dbReference type="Pfam" id="PF02275"/>
    </source>
</evidence>
<dbReference type="PANTHER" id="PTHR35527">
    <property type="entry name" value="CHOLOYLGLYCINE HYDROLASE"/>
    <property type="match status" value="1"/>
</dbReference>
<dbReference type="RefSeq" id="WP_080460095.1">
    <property type="nucleotide sequence ID" value="NZ_JXMW01000006.1"/>
</dbReference>
<dbReference type="InterPro" id="IPR052193">
    <property type="entry name" value="Peptidase_C59"/>
</dbReference>
<keyword evidence="2" id="KW-0378">Hydrolase</keyword>
<evidence type="ECO:0000256" key="2">
    <source>
        <dbReference type="ARBA" id="ARBA00022801"/>
    </source>
</evidence>
<name>A0A1V6N2Y6_METAZ</name>
<dbReference type="InterPro" id="IPR029132">
    <property type="entry name" value="CBAH/NAAA_C"/>
</dbReference>
<accession>A0A1V6N2Y6</accession>
<dbReference type="InterPro" id="IPR029055">
    <property type="entry name" value="Ntn_hydrolases_N"/>
</dbReference>
<evidence type="ECO:0000256" key="1">
    <source>
        <dbReference type="ARBA" id="ARBA00006625"/>
    </source>
</evidence>
<dbReference type="Gene3D" id="3.60.60.10">
    <property type="entry name" value="Penicillin V Acylase, Chain A"/>
    <property type="match status" value="1"/>
</dbReference>
<dbReference type="AlphaFoldDB" id="A0A1V6N2Y6"/>
<proteinExistence type="inferred from homology"/>
<organism evidence="4 5">
    <name type="scientific">Methanobrevibacter arboriphilus JCM 13429 = DSM 1125</name>
    <dbReference type="NCBI Taxonomy" id="1300164"/>
    <lineage>
        <taxon>Archaea</taxon>
        <taxon>Methanobacteriati</taxon>
        <taxon>Methanobacteriota</taxon>
        <taxon>Methanomada group</taxon>
        <taxon>Methanobacteria</taxon>
        <taxon>Methanobacteriales</taxon>
        <taxon>Methanobacteriaceae</taxon>
        <taxon>Methanobrevibacter</taxon>
    </lineage>
</organism>
<sequence length="391" mass="44540">MCTSIFTKTEDNKHFLARTMDFSFPLEGNPVFLPREYSWHVFGKEMTNKYAMLGTGRGIAGNYIFTDGINEHGLAMAELYLPGEAVYNKNEVKGKNNLAPWEFLNWVLGNYKSIADLEKNLKNIRLIDTEIPIMNKSIPLHYIFADITGRVVVIEPSGGELKFKENPVGVMTNTPNLEWHTQNLRNYIHIQPKQFSPKKYGEFTATPFSQATGTTGLPGGFTPSNRFVRAAFFKEYINKAKNEEEGVTNIWQILSTVRIPKGVVIEDSEGEDYTEYLAGICLESRSFYFTPYENNRITKVRLTDELIDDGNVVIFEAPRNQSYASPEGIIDRNDTITTIKEVIELLDDVKTTKKGQIKGKNKDILENVDDKFLKENISNIKEFLDVIEKNK</sequence>
<keyword evidence="5" id="KW-1185">Reference proteome</keyword>
<dbReference type="SUPFAM" id="SSF56235">
    <property type="entry name" value="N-terminal nucleophile aminohydrolases (Ntn hydrolases)"/>
    <property type="match status" value="1"/>
</dbReference>
<evidence type="ECO:0000313" key="5">
    <source>
        <dbReference type="Proteomes" id="UP000191661"/>
    </source>
</evidence>
<dbReference type="Pfam" id="PF02275">
    <property type="entry name" value="CBAH"/>
    <property type="match status" value="1"/>
</dbReference>
<comment type="similarity">
    <text evidence="1">Belongs to the peptidase C59 family.</text>
</comment>
<feature type="domain" description="Choloylglycine hydrolase/NAAA C-terminal" evidence="3">
    <location>
        <begin position="2"/>
        <end position="314"/>
    </location>
</feature>
<dbReference type="Proteomes" id="UP000191661">
    <property type="component" value="Unassembled WGS sequence"/>
</dbReference>
<reference evidence="4 5" key="1">
    <citation type="submission" date="2014-12" db="EMBL/GenBank/DDBJ databases">
        <title>Genome sequence of Methanobrevibacter arboriphilicus DH1, DSM1125.</title>
        <authorList>
            <person name="Poehlein A."/>
            <person name="Thauer R.K."/>
            <person name="Seedorf H."/>
            <person name="Daniel R."/>
        </authorList>
    </citation>
    <scope>NUCLEOTIDE SEQUENCE [LARGE SCALE GENOMIC DNA]</scope>
    <source>
        <strain evidence="4 5">DH1</strain>
    </source>
</reference>
<evidence type="ECO:0000313" key="4">
    <source>
        <dbReference type="EMBL" id="OQD59041.1"/>
    </source>
</evidence>
<dbReference type="EMBL" id="JXMW01000006">
    <property type="protein sequence ID" value="OQD59041.1"/>
    <property type="molecule type" value="Genomic_DNA"/>
</dbReference>
<protein>
    <submittedName>
        <fullName evidence="4">Penicillin V acylase-like protein</fullName>
    </submittedName>
</protein>
<gene>
    <name evidence="4" type="ORF">MBBAR_6c01510</name>
</gene>
<comment type="caution">
    <text evidence="4">The sequence shown here is derived from an EMBL/GenBank/DDBJ whole genome shotgun (WGS) entry which is preliminary data.</text>
</comment>
<dbReference type="CDD" id="cd00542">
    <property type="entry name" value="Ntn_PVA"/>
    <property type="match status" value="1"/>
</dbReference>